<feature type="compositionally biased region" description="Polar residues" evidence="6">
    <location>
        <begin position="164"/>
        <end position="177"/>
    </location>
</feature>
<feature type="region of interest" description="Disordered" evidence="6">
    <location>
        <begin position="129"/>
        <end position="178"/>
    </location>
</feature>
<feature type="region of interest" description="Disordered" evidence="6">
    <location>
        <begin position="190"/>
        <end position="322"/>
    </location>
</feature>
<dbReference type="PRINTS" id="PR00405">
    <property type="entry name" value="REVINTRACTNG"/>
</dbReference>
<evidence type="ECO:0000313" key="9">
    <source>
        <dbReference type="Proteomes" id="UP000310689"/>
    </source>
</evidence>
<keyword evidence="3 5" id="KW-0863">Zinc-finger</keyword>
<keyword evidence="4" id="KW-0862">Zinc</keyword>
<keyword evidence="1" id="KW-0343">GTPase activation</keyword>
<dbReference type="Gene3D" id="1.10.220.150">
    <property type="entry name" value="Arf GTPase activating protein"/>
    <property type="match status" value="1"/>
</dbReference>
<accession>A0A4T0J721</accession>
<dbReference type="CDD" id="cd08204">
    <property type="entry name" value="ArfGap"/>
    <property type="match status" value="1"/>
</dbReference>
<dbReference type="GO" id="GO:0005737">
    <property type="term" value="C:cytoplasm"/>
    <property type="evidence" value="ECO:0007669"/>
    <property type="project" value="TreeGrafter"/>
</dbReference>
<dbReference type="EMBL" id="SPOI01000142">
    <property type="protein sequence ID" value="TIB35725.1"/>
    <property type="molecule type" value="Genomic_DNA"/>
</dbReference>
<feature type="region of interest" description="Disordered" evidence="6">
    <location>
        <begin position="443"/>
        <end position="549"/>
    </location>
</feature>
<evidence type="ECO:0000313" key="8">
    <source>
        <dbReference type="EMBL" id="TIB35725.1"/>
    </source>
</evidence>
<dbReference type="Pfam" id="PF01412">
    <property type="entry name" value="ArfGap"/>
    <property type="match status" value="1"/>
</dbReference>
<reference evidence="8 9" key="1">
    <citation type="submission" date="2019-03" db="EMBL/GenBank/DDBJ databases">
        <title>Sequencing 23 genomes of Wallemia ichthyophaga.</title>
        <authorList>
            <person name="Gostincar C."/>
        </authorList>
    </citation>
    <scope>NUCLEOTIDE SEQUENCE [LARGE SCALE GENOMIC DNA]</scope>
    <source>
        <strain evidence="8 9">EXF-6200</strain>
    </source>
</reference>
<evidence type="ECO:0000259" key="7">
    <source>
        <dbReference type="PROSITE" id="PS50115"/>
    </source>
</evidence>
<dbReference type="PANTHER" id="PTHR45705">
    <property type="entry name" value="FI20236P1"/>
    <property type="match status" value="1"/>
</dbReference>
<dbReference type="InterPro" id="IPR001164">
    <property type="entry name" value="ArfGAP_dom"/>
</dbReference>
<keyword evidence="2" id="KW-0479">Metal-binding</keyword>
<dbReference type="AlphaFoldDB" id="A0A4T0J721"/>
<gene>
    <name evidence="8" type="ORF">E3P86_02624</name>
</gene>
<dbReference type="SUPFAM" id="SSF57863">
    <property type="entry name" value="ArfGap/RecO-like zinc finger"/>
    <property type="match status" value="1"/>
</dbReference>
<sequence>MSGVSKQQAERNHRRLLDILKVPGNGNCADCKASNPRWSSYSLGIFLCMPCASVHRKLGTHISKVKSVSLDNWNREQTATMEQIGNSRSNSVYNPDELKNPPPTNSSQVERDSEIEIYIRNKYIHKSYMRKSSSIPPPSKGILKASNTGSSTGSSNSPGISADLNANTSLNSRSSKSPVDGLYGLYKQRSASLQPPGDTGNASLVDFDESSTPQTLSQNAPLTKTAGSTSRSVSSPAQLMHQQSTHENPHNSVFSSLQSFKQTNHNTQPTTFSLNSPIQSNTTLQSIPQSNSPYQNLYSTSTLGSDTLFSQSPTSTQSNPNSPYTTPFQMHQNGIHGLNPAPLRYQTTGLSPNGSICSLNAQSSGGSEGGNKGMNGASHSGLIGGINSGTLNGIPNGMYNHTLNGTQNGTLNGIRTVPPNGLQSQKEGLQTLQPQQTNLRNQSSFSDMKNAGGALPGSFQGTLQGSSTGALQSQNTGFQSLQPQPTGKKDWPAPPSAPPISPTSQQPGIMSSPPGNGFASSGFMSTSPNSMSASSNSMPASTGFKSQLQNPQGLFMTPFQQQQPVSINPPFQQQSQQEPQKPFQTLTPKLSFQHNATFQQQSEMSPFGQSTTTNQASPYQLTPTQNKYSTSTNTQPVQRSEPLFSSHSQPYTNTNTNTFIQQPINSYQPTQQQSFTSFQPAQQQQFNLNPFQTMMRPGNNTNPFHYSFN</sequence>
<evidence type="ECO:0000256" key="5">
    <source>
        <dbReference type="PROSITE-ProRule" id="PRU00288"/>
    </source>
</evidence>
<dbReference type="FunFam" id="1.10.220.150:FF:000009">
    <property type="entry name" value="stromal membrane-associated protein 1 isoform X1"/>
    <property type="match status" value="1"/>
</dbReference>
<dbReference type="GO" id="GO:0008270">
    <property type="term" value="F:zinc ion binding"/>
    <property type="evidence" value="ECO:0007669"/>
    <property type="project" value="UniProtKB-KW"/>
</dbReference>
<dbReference type="InterPro" id="IPR038508">
    <property type="entry name" value="ArfGAP_dom_sf"/>
</dbReference>
<dbReference type="Proteomes" id="UP000310689">
    <property type="component" value="Unassembled WGS sequence"/>
</dbReference>
<comment type="caution">
    <text evidence="8">The sequence shown here is derived from an EMBL/GenBank/DDBJ whole genome shotgun (WGS) entry which is preliminary data.</text>
</comment>
<evidence type="ECO:0000256" key="2">
    <source>
        <dbReference type="ARBA" id="ARBA00022723"/>
    </source>
</evidence>
<evidence type="ECO:0000256" key="4">
    <source>
        <dbReference type="ARBA" id="ARBA00022833"/>
    </source>
</evidence>
<dbReference type="InterPro" id="IPR037278">
    <property type="entry name" value="ARFGAP/RecO"/>
</dbReference>
<feature type="compositionally biased region" description="Low complexity" evidence="6">
    <location>
        <begin position="146"/>
        <end position="157"/>
    </location>
</feature>
<dbReference type="PANTHER" id="PTHR45705:SF1">
    <property type="entry name" value="FI20236P1"/>
    <property type="match status" value="1"/>
</dbReference>
<dbReference type="SMART" id="SM00105">
    <property type="entry name" value="ArfGap"/>
    <property type="match status" value="1"/>
</dbReference>
<feature type="compositionally biased region" description="Pro residues" evidence="6">
    <location>
        <begin position="492"/>
        <end position="501"/>
    </location>
</feature>
<feature type="region of interest" description="Disordered" evidence="6">
    <location>
        <begin position="600"/>
        <end position="651"/>
    </location>
</feature>
<name>A0A4T0J721_WALIC</name>
<dbReference type="GO" id="GO:0005096">
    <property type="term" value="F:GTPase activator activity"/>
    <property type="evidence" value="ECO:0007669"/>
    <property type="project" value="UniProtKB-KW"/>
</dbReference>
<evidence type="ECO:0000256" key="3">
    <source>
        <dbReference type="ARBA" id="ARBA00022771"/>
    </source>
</evidence>
<feature type="compositionally biased region" description="Polar residues" evidence="6">
    <location>
        <begin position="210"/>
        <end position="309"/>
    </location>
</feature>
<feature type="compositionally biased region" description="Low complexity" evidence="6">
    <location>
        <begin position="310"/>
        <end position="322"/>
    </location>
</feature>
<feature type="compositionally biased region" description="Low complexity" evidence="6">
    <location>
        <begin position="525"/>
        <end position="542"/>
    </location>
</feature>
<feature type="compositionally biased region" description="Polar residues" evidence="6">
    <location>
        <begin position="459"/>
        <end position="485"/>
    </location>
</feature>
<dbReference type="InterPro" id="IPR051718">
    <property type="entry name" value="ARF_GTPase-activating"/>
</dbReference>
<organism evidence="8 9">
    <name type="scientific">Wallemia ichthyophaga</name>
    <dbReference type="NCBI Taxonomy" id="245174"/>
    <lineage>
        <taxon>Eukaryota</taxon>
        <taxon>Fungi</taxon>
        <taxon>Dikarya</taxon>
        <taxon>Basidiomycota</taxon>
        <taxon>Wallemiomycotina</taxon>
        <taxon>Wallemiomycetes</taxon>
        <taxon>Wallemiales</taxon>
        <taxon>Wallemiaceae</taxon>
        <taxon>Wallemia</taxon>
    </lineage>
</organism>
<evidence type="ECO:0000256" key="1">
    <source>
        <dbReference type="ARBA" id="ARBA00022468"/>
    </source>
</evidence>
<evidence type="ECO:0000256" key="6">
    <source>
        <dbReference type="SAM" id="MobiDB-lite"/>
    </source>
</evidence>
<protein>
    <recommendedName>
        <fullName evidence="7">Arf-GAP domain-containing protein</fullName>
    </recommendedName>
</protein>
<feature type="compositionally biased region" description="Polar residues" evidence="6">
    <location>
        <begin position="82"/>
        <end position="93"/>
    </location>
</feature>
<proteinExistence type="predicted"/>
<dbReference type="PROSITE" id="PS50115">
    <property type="entry name" value="ARFGAP"/>
    <property type="match status" value="1"/>
</dbReference>
<feature type="domain" description="Arf-GAP" evidence="7">
    <location>
        <begin position="14"/>
        <end position="136"/>
    </location>
</feature>
<feature type="region of interest" description="Disordered" evidence="6">
    <location>
        <begin position="82"/>
        <end position="112"/>
    </location>
</feature>